<dbReference type="AlphaFoldDB" id="A0A5N6RQR3"/>
<protein>
    <submittedName>
        <fullName evidence="2">Uncharacterized protein</fullName>
    </submittedName>
</protein>
<feature type="compositionally biased region" description="Low complexity" evidence="1">
    <location>
        <begin position="31"/>
        <end position="46"/>
    </location>
</feature>
<keyword evidence="3" id="KW-1185">Reference proteome</keyword>
<gene>
    <name evidence="2" type="ORF">FH972_019140</name>
</gene>
<feature type="compositionally biased region" description="Basic and acidic residues" evidence="1">
    <location>
        <begin position="69"/>
        <end position="78"/>
    </location>
</feature>
<proteinExistence type="predicted"/>
<evidence type="ECO:0000313" key="3">
    <source>
        <dbReference type="Proteomes" id="UP000327013"/>
    </source>
</evidence>
<feature type="region of interest" description="Disordered" evidence="1">
    <location>
        <begin position="1"/>
        <end position="78"/>
    </location>
</feature>
<evidence type="ECO:0000256" key="1">
    <source>
        <dbReference type="SAM" id="MobiDB-lite"/>
    </source>
</evidence>
<feature type="compositionally biased region" description="Polar residues" evidence="1">
    <location>
        <begin position="1"/>
        <end position="18"/>
    </location>
</feature>
<organism evidence="2 3">
    <name type="scientific">Carpinus fangiana</name>
    <dbReference type="NCBI Taxonomy" id="176857"/>
    <lineage>
        <taxon>Eukaryota</taxon>
        <taxon>Viridiplantae</taxon>
        <taxon>Streptophyta</taxon>
        <taxon>Embryophyta</taxon>
        <taxon>Tracheophyta</taxon>
        <taxon>Spermatophyta</taxon>
        <taxon>Magnoliopsida</taxon>
        <taxon>eudicotyledons</taxon>
        <taxon>Gunneridae</taxon>
        <taxon>Pentapetalae</taxon>
        <taxon>rosids</taxon>
        <taxon>fabids</taxon>
        <taxon>Fagales</taxon>
        <taxon>Betulaceae</taxon>
        <taxon>Carpinus</taxon>
    </lineage>
</organism>
<reference evidence="2 3" key="1">
    <citation type="submission" date="2019-06" db="EMBL/GenBank/DDBJ databases">
        <title>A chromosomal-level reference genome of Carpinus fangiana (Coryloideae, Betulaceae).</title>
        <authorList>
            <person name="Yang X."/>
            <person name="Wang Z."/>
            <person name="Zhang L."/>
            <person name="Hao G."/>
            <person name="Liu J."/>
            <person name="Yang Y."/>
        </authorList>
    </citation>
    <scope>NUCLEOTIDE SEQUENCE [LARGE SCALE GENOMIC DNA]</scope>
    <source>
        <strain evidence="2">Cfa_2016G</strain>
        <tissue evidence="2">Leaf</tissue>
    </source>
</reference>
<evidence type="ECO:0000313" key="2">
    <source>
        <dbReference type="EMBL" id="KAE8124237.1"/>
    </source>
</evidence>
<dbReference type="EMBL" id="CM017328">
    <property type="protein sequence ID" value="KAE8124237.1"/>
    <property type="molecule type" value="Genomic_DNA"/>
</dbReference>
<sequence>MVATNILSLNHLSSTLQTPKRPPSAVPVPDPLTLLPPIHQISSYTPTSPPSPNLQKPTSSLPQKHKSTKMRDRKREPERWEREAVINFIYFP</sequence>
<feature type="compositionally biased region" description="Polar residues" evidence="1">
    <location>
        <begin position="53"/>
        <end position="62"/>
    </location>
</feature>
<dbReference type="Proteomes" id="UP000327013">
    <property type="component" value="Chromosome 8"/>
</dbReference>
<name>A0A5N6RQR3_9ROSI</name>
<feature type="compositionally biased region" description="Pro residues" evidence="1">
    <location>
        <begin position="20"/>
        <end position="30"/>
    </location>
</feature>
<accession>A0A5N6RQR3</accession>